<evidence type="ECO:0000259" key="1">
    <source>
        <dbReference type="Pfam" id="PF00294"/>
    </source>
</evidence>
<reference evidence="2" key="1">
    <citation type="submission" date="2021-01" db="EMBL/GenBank/DDBJ databases">
        <title>Whole genome shotgun sequence of Dactylosporangium siamense NBRC 106093.</title>
        <authorList>
            <person name="Komaki H."/>
            <person name="Tamura T."/>
        </authorList>
    </citation>
    <scope>NUCLEOTIDE SEQUENCE</scope>
    <source>
        <strain evidence="2">NBRC 106093</strain>
    </source>
</reference>
<organism evidence="2 3">
    <name type="scientific">Dactylosporangium siamense</name>
    <dbReference type="NCBI Taxonomy" id="685454"/>
    <lineage>
        <taxon>Bacteria</taxon>
        <taxon>Bacillati</taxon>
        <taxon>Actinomycetota</taxon>
        <taxon>Actinomycetes</taxon>
        <taxon>Micromonosporales</taxon>
        <taxon>Micromonosporaceae</taxon>
        <taxon>Dactylosporangium</taxon>
    </lineage>
</organism>
<evidence type="ECO:0000313" key="2">
    <source>
        <dbReference type="EMBL" id="GIG51722.1"/>
    </source>
</evidence>
<dbReference type="InterPro" id="IPR029056">
    <property type="entry name" value="Ribokinase-like"/>
</dbReference>
<dbReference type="Proteomes" id="UP000660611">
    <property type="component" value="Unassembled WGS sequence"/>
</dbReference>
<accession>A0A919PXZ4</accession>
<dbReference type="PANTHER" id="PTHR46969:SF1">
    <property type="entry name" value="BIFUNCTIONAL PROTEIN HLDE"/>
    <property type="match status" value="1"/>
</dbReference>
<sequence length="375" mass="37964">MAARGLRLFDQPAIKLGELGGEGQAGHAPTDHRHVCAFDAVIVAGDVAKSQNVPPRAGYPRRVKFAELAARWQDRPVLVVGDAVLDCWLSGTPTRMSREAPVPVVTLDTTREVGGGAAAIAAAFTALGARTTVVGATGDDDAGATLRSKVWDSGAADRMVVAVGRRTLTKRRVVAAGQVVARFDDGDTAPLGGAAADTLLQRLAESLAEAPAAVVMCDLGAGTLGRAVRSMLAARRLDVPLLAIDALDVFPWAHLGPDLLTVALDTVSGVVEGTNGAAVAAARGMLLRSTAAAVVSVTIDAEGAVVLSQDADTVHTSAAPGPRNQPAYVAGLVLAKLAGATVAEAAATAQRCAAARPSDLAPAVAKIGVLEATPA</sequence>
<dbReference type="PANTHER" id="PTHR46969">
    <property type="entry name" value="BIFUNCTIONAL PROTEIN HLDE"/>
    <property type="match status" value="1"/>
</dbReference>
<evidence type="ECO:0000313" key="3">
    <source>
        <dbReference type="Proteomes" id="UP000660611"/>
    </source>
</evidence>
<name>A0A919PXZ4_9ACTN</name>
<keyword evidence="3" id="KW-1185">Reference proteome</keyword>
<dbReference type="SUPFAM" id="SSF53613">
    <property type="entry name" value="Ribokinase-like"/>
    <property type="match status" value="1"/>
</dbReference>
<gene>
    <name evidence="2" type="ORF">Dsi01nite_097630</name>
</gene>
<feature type="domain" description="Carbohydrate kinase PfkB" evidence="1">
    <location>
        <begin position="78"/>
        <end position="355"/>
    </location>
</feature>
<protein>
    <recommendedName>
        <fullName evidence="1">Carbohydrate kinase PfkB domain-containing protein</fullName>
    </recommendedName>
</protein>
<proteinExistence type="predicted"/>
<comment type="caution">
    <text evidence="2">The sequence shown here is derived from an EMBL/GenBank/DDBJ whole genome shotgun (WGS) entry which is preliminary data.</text>
</comment>
<dbReference type="EMBL" id="BONQ01000161">
    <property type="protein sequence ID" value="GIG51722.1"/>
    <property type="molecule type" value="Genomic_DNA"/>
</dbReference>
<dbReference type="GO" id="GO:0033786">
    <property type="term" value="F:heptose-1-phosphate adenylyltransferase activity"/>
    <property type="evidence" value="ECO:0007669"/>
    <property type="project" value="TreeGrafter"/>
</dbReference>
<dbReference type="InterPro" id="IPR011611">
    <property type="entry name" value="PfkB_dom"/>
</dbReference>
<dbReference type="AlphaFoldDB" id="A0A919PXZ4"/>
<dbReference type="Gene3D" id="3.40.1190.20">
    <property type="match status" value="1"/>
</dbReference>
<dbReference type="Pfam" id="PF00294">
    <property type="entry name" value="PfkB"/>
    <property type="match status" value="1"/>
</dbReference>
<dbReference type="GO" id="GO:0005829">
    <property type="term" value="C:cytosol"/>
    <property type="evidence" value="ECO:0007669"/>
    <property type="project" value="TreeGrafter"/>
</dbReference>
<dbReference type="GO" id="GO:0033785">
    <property type="term" value="F:heptose 7-phosphate kinase activity"/>
    <property type="evidence" value="ECO:0007669"/>
    <property type="project" value="TreeGrafter"/>
</dbReference>